<sequence length="233" mass="25843">MEDQCSPFSWEFCYQEEGMEELRQAFLYATLELQSTIASAKEDITRRELEIIQIKDLLTRTMKERDESQSRCKELQLEKLILHQQLSRIVQPKLVAAPSPHKTSSSDDEAMLVSSRVSNSPLSPSPPPPPPSATPVPTVAPEFVVQKPLPPQGKLLQAVMEAGPLLQTLLLAGPLPQWEHPPPPLDSTEIPPVAIPSPSSSAKFNGRFGNKRSSECSETSESPKNKHQKLILH</sequence>
<feature type="compositionally biased region" description="Low complexity" evidence="1">
    <location>
        <begin position="112"/>
        <end position="122"/>
    </location>
</feature>
<gene>
    <name evidence="2" type="ORF">ACJRO7_028788</name>
</gene>
<proteinExistence type="predicted"/>
<feature type="compositionally biased region" description="Low complexity" evidence="1">
    <location>
        <begin position="190"/>
        <end position="202"/>
    </location>
</feature>
<organism evidence="2 3">
    <name type="scientific">Eucalyptus globulus</name>
    <name type="common">Tasmanian blue gum</name>
    <dbReference type="NCBI Taxonomy" id="34317"/>
    <lineage>
        <taxon>Eukaryota</taxon>
        <taxon>Viridiplantae</taxon>
        <taxon>Streptophyta</taxon>
        <taxon>Embryophyta</taxon>
        <taxon>Tracheophyta</taxon>
        <taxon>Spermatophyta</taxon>
        <taxon>Magnoliopsida</taxon>
        <taxon>eudicotyledons</taxon>
        <taxon>Gunneridae</taxon>
        <taxon>Pentapetalae</taxon>
        <taxon>rosids</taxon>
        <taxon>malvids</taxon>
        <taxon>Myrtales</taxon>
        <taxon>Myrtaceae</taxon>
        <taxon>Myrtoideae</taxon>
        <taxon>Eucalypteae</taxon>
        <taxon>Eucalyptus</taxon>
    </lineage>
</organism>
<feature type="region of interest" description="Disordered" evidence="1">
    <location>
        <begin position="93"/>
        <end position="138"/>
    </location>
</feature>
<evidence type="ECO:0000256" key="1">
    <source>
        <dbReference type="SAM" id="MobiDB-lite"/>
    </source>
</evidence>
<dbReference type="AlphaFoldDB" id="A0ABD3JZF6"/>
<dbReference type="PANTHER" id="PTHR33431:SF2">
    <property type="entry name" value="CAMP-DEPENDENT PROTEIN KINASE CATALYTIC SUBUNIT-LIKE"/>
    <property type="match status" value="1"/>
</dbReference>
<dbReference type="Proteomes" id="UP001634007">
    <property type="component" value="Unassembled WGS sequence"/>
</dbReference>
<evidence type="ECO:0000313" key="3">
    <source>
        <dbReference type="Proteomes" id="UP001634007"/>
    </source>
</evidence>
<comment type="caution">
    <text evidence="2">The sequence shown here is derived from an EMBL/GenBank/DDBJ whole genome shotgun (WGS) entry which is preliminary data.</text>
</comment>
<dbReference type="InterPro" id="IPR012862">
    <property type="entry name" value="DUF1635"/>
</dbReference>
<feature type="compositionally biased region" description="Pro residues" evidence="1">
    <location>
        <begin position="123"/>
        <end position="134"/>
    </location>
</feature>
<protein>
    <submittedName>
        <fullName evidence="2">Uncharacterized protein</fullName>
    </submittedName>
</protein>
<feature type="region of interest" description="Disordered" evidence="1">
    <location>
        <begin position="177"/>
        <end position="233"/>
    </location>
</feature>
<reference evidence="2 3" key="1">
    <citation type="submission" date="2024-11" db="EMBL/GenBank/DDBJ databases">
        <title>Chromosome-level genome assembly of Eucalyptus globulus Labill. provides insights into its genome evolution.</title>
        <authorList>
            <person name="Li X."/>
        </authorList>
    </citation>
    <scope>NUCLEOTIDE SEQUENCE [LARGE SCALE GENOMIC DNA]</scope>
    <source>
        <strain evidence="2">CL2024</strain>
        <tissue evidence="2">Fresh tender leaves</tissue>
    </source>
</reference>
<accession>A0ABD3JZF6</accession>
<dbReference type="PANTHER" id="PTHR33431">
    <property type="entry name" value="ENABLED-LIKE PROTEIN (DUF1635)"/>
    <property type="match status" value="1"/>
</dbReference>
<dbReference type="EMBL" id="JBJKBG010000007">
    <property type="protein sequence ID" value="KAL3731997.1"/>
    <property type="molecule type" value="Genomic_DNA"/>
</dbReference>
<evidence type="ECO:0000313" key="2">
    <source>
        <dbReference type="EMBL" id="KAL3731997.1"/>
    </source>
</evidence>
<dbReference type="Pfam" id="PF07795">
    <property type="entry name" value="DUF1635"/>
    <property type="match status" value="1"/>
</dbReference>
<keyword evidence="3" id="KW-1185">Reference proteome</keyword>
<name>A0ABD3JZF6_EUCGL</name>